<proteinExistence type="predicted"/>
<sequence>MRSLFYLSLIVAFLSSVLYAGQKPIHSAAKQKGQPLSLKVKTVSETPVEPIVPYAKYPIKQSKAEAEPQELMKRTASATNVYLDRSGHGYGWLNPLARKIDRWTGTDVQTGDTRDVLLIGYRGEQSDGTNQAMDICAAEVDVSAGLASGIGNVYVWEGFGTGGGSWALNNDLGGNGGRYPGVAALEYPFVFFNQYVGTTPTAQAAESHPYMITEYTTWLENGGAWTTPDFQMDNGWLDPDLNDLPDKVNRLWNGSVTVVKDADGVYHWCGVYETWFSASEEQFFGKQNHKNIMTAYSAPDDPTTWTYGWDVGNDPVLIDPNVVSLPRAGIAMNSNGFGVIAGPGHLGWHDPDSGYYYNETRITYSVTYDYGVTWSAWDTVGMVEDLGIPGYIHAEDKWIIWDIPAPGDTVWYDGPAFVGTNFDMSVMVDDNNTIYVAFNSLWGAYPPGEEGWYPNYRYSGVLLARKPEGGTWVGSRIAFNNGIWAGDDIISGRSNYFFDSEVQLSMDEQGNIYAAWLDRRHNQVQISNFQKYVDPEEATGYQDFKTDVYAAHSIDGGNYFSEPINCTDTPSLDEYELTMSIHSANQDARGDYGKIWFAYCLADTTVGNPNTDALIELPNDIWIGETSQFNPPAAVEEATPVLRSYALEQNYPNPFNPTTTIEFVPLKNEHATLTVFNTAGQKVATLFDGQVVKGQNYQVQFDAQNLASGIYFYKLQTEHNVEVKKMVLMK</sequence>
<protein>
    <submittedName>
        <fullName evidence="2">T9SS type A sorting domain-containing protein</fullName>
    </submittedName>
</protein>
<dbReference type="InterPro" id="IPR026444">
    <property type="entry name" value="Secre_tail"/>
</dbReference>
<feature type="domain" description="Secretion system C-terminal sorting" evidence="1">
    <location>
        <begin position="651"/>
        <end position="727"/>
    </location>
</feature>
<dbReference type="EMBL" id="DRTD01000039">
    <property type="protein sequence ID" value="HHE54249.1"/>
    <property type="molecule type" value="Genomic_DNA"/>
</dbReference>
<reference evidence="2" key="1">
    <citation type="journal article" date="2020" name="mSystems">
        <title>Genome- and Community-Level Interaction Insights into Carbon Utilization and Element Cycling Functions of Hydrothermarchaeota in Hydrothermal Sediment.</title>
        <authorList>
            <person name="Zhou Z."/>
            <person name="Liu Y."/>
            <person name="Xu W."/>
            <person name="Pan J."/>
            <person name="Luo Z.H."/>
            <person name="Li M."/>
        </authorList>
    </citation>
    <scope>NUCLEOTIDE SEQUENCE [LARGE SCALE GENOMIC DNA]</scope>
    <source>
        <strain evidence="2">HyVt-76</strain>
    </source>
</reference>
<dbReference type="Pfam" id="PF18962">
    <property type="entry name" value="Por_Secre_tail"/>
    <property type="match status" value="1"/>
</dbReference>
<comment type="caution">
    <text evidence="2">The sequence shown here is derived from an EMBL/GenBank/DDBJ whole genome shotgun (WGS) entry which is preliminary data.</text>
</comment>
<evidence type="ECO:0000313" key="2">
    <source>
        <dbReference type="EMBL" id="HHE54249.1"/>
    </source>
</evidence>
<gene>
    <name evidence="2" type="ORF">ENL21_00580</name>
</gene>
<accession>A0A7V5H1S2</accession>
<organism evidence="2">
    <name type="scientific">Caldithrix abyssi</name>
    <dbReference type="NCBI Taxonomy" id="187145"/>
    <lineage>
        <taxon>Bacteria</taxon>
        <taxon>Pseudomonadati</taxon>
        <taxon>Calditrichota</taxon>
        <taxon>Calditrichia</taxon>
        <taxon>Calditrichales</taxon>
        <taxon>Calditrichaceae</taxon>
        <taxon>Caldithrix</taxon>
    </lineage>
</organism>
<name>A0A7V5H1S2_CALAY</name>
<dbReference type="Gene3D" id="2.60.40.4070">
    <property type="match status" value="1"/>
</dbReference>
<evidence type="ECO:0000259" key="1">
    <source>
        <dbReference type="Pfam" id="PF18962"/>
    </source>
</evidence>
<dbReference type="AlphaFoldDB" id="A0A7V5H1S2"/>
<dbReference type="Proteomes" id="UP000886111">
    <property type="component" value="Unassembled WGS sequence"/>
</dbReference>
<dbReference type="NCBIfam" id="TIGR04183">
    <property type="entry name" value="Por_Secre_tail"/>
    <property type="match status" value="1"/>
</dbReference>